<dbReference type="GO" id="GO:0046348">
    <property type="term" value="P:amino sugar catabolic process"/>
    <property type="evidence" value="ECO:0007669"/>
    <property type="project" value="InterPro"/>
</dbReference>
<name>A0A146GBM5_TERSA</name>
<dbReference type="Gene3D" id="1.10.8.1080">
    <property type="match status" value="1"/>
</dbReference>
<dbReference type="Proteomes" id="UP000076023">
    <property type="component" value="Unassembled WGS sequence"/>
</dbReference>
<dbReference type="Gene3D" id="3.30.420.40">
    <property type="match status" value="2"/>
</dbReference>
<dbReference type="PANTHER" id="PTHR10088:SF4">
    <property type="entry name" value="GLUCOKINASE REGULATORY PROTEIN"/>
    <property type="match status" value="1"/>
</dbReference>
<evidence type="ECO:0000313" key="4">
    <source>
        <dbReference type="EMBL" id="GAT34771.1"/>
    </source>
</evidence>
<dbReference type="PROSITE" id="PS51464">
    <property type="entry name" value="SIS"/>
    <property type="match status" value="1"/>
</dbReference>
<dbReference type="NCBIfam" id="TIGR00274">
    <property type="entry name" value="N-acetylmuramic acid 6-phosphate etherase"/>
    <property type="match status" value="1"/>
</dbReference>
<dbReference type="NCBIfam" id="NF003915">
    <property type="entry name" value="PRK05441.1"/>
    <property type="match status" value="1"/>
</dbReference>
<dbReference type="Pfam" id="PF22645">
    <property type="entry name" value="GKRP_SIS_N"/>
    <property type="match status" value="1"/>
</dbReference>
<dbReference type="EMBL" id="BDCO01000002">
    <property type="protein sequence ID" value="GAT34771.1"/>
    <property type="molecule type" value="Genomic_DNA"/>
</dbReference>
<dbReference type="AlphaFoldDB" id="A0A146GBM5"/>
<dbReference type="GO" id="GO:0016835">
    <property type="term" value="F:carbon-oxygen lyase activity"/>
    <property type="evidence" value="ECO:0007669"/>
    <property type="project" value="InterPro"/>
</dbReference>
<sequence length="584" mass="62247">MGAFSKNLILGIEGGATKTRWILCEKENESLVSITEGVLGPGSLRLLSLEELRHLLSVMPADASRVGVFLAGCATERDREVLREVADSVWPHATVRVGSDRESGFAAAFQDHDGIAVIAGTGSAVTGRAGGIEDRAGGWGHLLGDSGGGYDIAINALRRILYDYDTAREITPLAAETLQLLGINTLAELTVWAQAAHKSDLARITPVVFRHAEEFSVARILRRGAAALARLAGSVARRLEFHSPVVRLQGGVFTGQPIYRDLFEQEFRKAWPTADIDVCTTPGSMGSVYLAAGHMPDPVRVQTVAESEVAQAVTEQPNPRSADLGLLPTRKLVELFATEERAVEEAVRHCVPELAIAVDLLTASLQAGGRLFYIGAGTSGRLGLLDASEMPPTFGVEPELVQGVLAGGVAAVMRSSESAEDSREAGALALRDRGVRDSDVVCGITASGRTPYVLGALAEARRLGAGTIFLTCNPRRDRAVGHADVEIDLPTGPEIITGSTRLKAGTATKVALNILSTCVMVRLGRVDGNSMSCLKPTNEKLRRRAAQIVADCAKIDFEQALDLLSCTNWDIREAILRTKSHISP</sequence>
<dbReference type="RefSeq" id="WP_084400555.1">
    <property type="nucleotide sequence ID" value="NZ_BDCO01000002.1"/>
</dbReference>
<organism evidence="4 5">
    <name type="scientific">Terrimicrobium sacchariphilum</name>
    <dbReference type="NCBI Taxonomy" id="690879"/>
    <lineage>
        <taxon>Bacteria</taxon>
        <taxon>Pseudomonadati</taxon>
        <taxon>Verrucomicrobiota</taxon>
        <taxon>Terrimicrobiia</taxon>
        <taxon>Terrimicrobiales</taxon>
        <taxon>Terrimicrobiaceae</taxon>
        <taxon>Terrimicrobium</taxon>
    </lineage>
</organism>
<dbReference type="Pfam" id="PF01869">
    <property type="entry name" value="BcrAD_BadFG"/>
    <property type="match status" value="1"/>
</dbReference>
<dbReference type="InterPro" id="IPR043129">
    <property type="entry name" value="ATPase_NBD"/>
</dbReference>
<evidence type="ECO:0000313" key="5">
    <source>
        <dbReference type="Proteomes" id="UP000076023"/>
    </source>
</evidence>
<accession>A0A146GBM5</accession>
<dbReference type="PROSITE" id="PS50012">
    <property type="entry name" value="RCC1_3"/>
    <property type="match status" value="1"/>
</dbReference>
<dbReference type="InterPro" id="IPR002731">
    <property type="entry name" value="ATPase_BadF"/>
</dbReference>
<dbReference type="GO" id="GO:0009254">
    <property type="term" value="P:peptidoglycan turnover"/>
    <property type="evidence" value="ECO:0007669"/>
    <property type="project" value="TreeGrafter"/>
</dbReference>
<dbReference type="PANTHER" id="PTHR10088">
    <property type="entry name" value="GLUCOKINASE REGULATORY PROTEIN"/>
    <property type="match status" value="1"/>
</dbReference>
<dbReference type="GO" id="GO:0016803">
    <property type="term" value="F:ether hydrolase activity"/>
    <property type="evidence" value="ECO:0007669"/>
    <property type="project" value="TreeGrafter"/>
</dbReference>
<comment type="caution">
    <text evidence="4">The sequence shown here is derived from an EMBL/GenBank/DDBJ whole genome shotgun (WGS) entry which is preliminary data.</text>
</comment>
<dbReference type="InterPro" id="IPR005488">
    <property type="entry name" value="Etherase_MurQ"/>
</dbReference>
<evidence type="ECO:0000256" key="2">
    <source>
        <dbReference type="ARBA" id="ARBA00023277"/>
    </source>
</evidence>
<dbReference type="SUPFAM" id="SSF53067">
    <property type="entry name" value="Actin-like ATPase domain"/>
    <property type="match status" value="2"/>
</dbReference>
<dbReference type="Gene3D" id="3.40.50.10490">
    <property type="entry name" value="Glucose-6-phosphate isomerase like protein, domain 1"/>
    <property type="match status" value="1"/>
</dbReference>
<feature type="domain" description="SIS" evidence="3">
    <location>
        <begin position="361"/>
        <end position="525"/>
    </location>
</feature>
<reference evidence="5" key="1">
    <citation type="journal article" date="2017" name="Genome Announc.">
        <title>Draft Genome Sequence of Terrimicrobium sacchariphilum NM-5T, a Facultative Anaerobic Soil Bacterium of the Class Spartobacteria.</title>
        <authorList>
            <person name="Qiu Y.L."/>
            <person name="Tourlousse D.M."/>
            <person name="Matsuura N."/>
            <person name="Ohashi A."/>
            <person name="Sekiguchi Y."/>
        </authorList>
    </citation>
    <scope>NUCLEOTIDE SEQUENCE [LARGE SCALE GENOMIC DNA]</scope>
    <source>
        <strain evidence="5">NM-5</strain>
    </source>
</reference>
<proteinExistence type="predicted"/>
<dbReference type="InterPro" id="IPR005486">
    <property type="entry name" value="Glucokinase_regulatory_CS"/>
</dbReference>
<keyword evidence="2" id="KW-0119">Carbohydrate metabolism</keyword>
<dbReference type="GO" id="GO:0097367">
    <property type="term" value="F:carbohydrate derivative binding"/>
    <property type="evidence" value="ECO:0007669"/>
    <property type="project" value="InterPro"/>
</dbReference>
<dbReference type="InterPro" id="IPR000408">
    <property type="entry name" value="Reg_chr_condens"/>
</dbReference>
<dbReference type="CDD" id="cd05007">
    <property type="entry name" value="SIS_Etherase"/>
    <property type="match status" value="1"/>
</dbReference>
<keyword evidence="1" id="KW-0456">Lyase</keyword>
<keyword evidence="5" id="KW-1185">Reference proteome</keyword>
<dbReference type="InterPro" id="IPR040190">
    <property type="entry name" value="MURQ/GCKR"/>
</dbReference>
<protein>
    <submittedName>
        <fullName evidence="4">N-acetylmuramic acid 6-phosphate etherase</fullName>
    </submittedName>
</protein>
<dbReference type="InParanoid" id="A0A146GBM5"/>
<evidence type="ECO:0000256" key="1">
    <source>
        <dbReference type="ARBA" id="ARBA00023239"/>
    </source>
</evidence>
<dbReference type="PROSITE" id="PS01272">
    <property type="entry name" value="GCKR"/>
    <property type="match status" value="1"/>
</dbReference>
<dbReference type="InterPro" id="IPR001347">
    <property type="entry name" value="SIS_dom"/>
</dbReference>
<evidence type="ECO:0000259" key="3">
    <source>
        <dbReference type="PROSITE" id="PS51464"/>
    </source>
</evidence>
<dbReference type="NCBIfam" id="NF009222">
    <property type="entry name" value="PRK12570.1"/>
    <property type="match status" value="1"/>
</dbReference>
<dbReference type="InterPro" id="IPR046348">
    <property type="entry name" value="SIS_dom_sf"/>
</dbReference>
<dbReference type="STRING" id="690879.TSACC_23205"/>
<dbReference type="SUPFAM" id="SSF53697">
    <property type="entry name" value="SIS domain"/>
    <property type="match status" value="1"/>
</dbReference>
<dbReference type="OrthoDB" id="9813395at2"/>
<gene>
    <name evidence="4" type="ORF">TSACC_23205</name>
</gene>